<organism evidence="2 3">
    <name type="scientific">Colletotrichum orchidophilum</name>
    <dbReference type="NCBI Taxonomy" id="1209926"/>
    <lineage>
        <taxon>Eukaryota</taxon>
        <taxon>Fungi</taxon>
        <taxon>Dikarya</taxon>
        <taxon>Ascomycota</taxon>
        <taxon>Pezizomycotina</taxon>
        <taxon>Sordariomycetes</taxon>
        <taxon>Hypocreomycetidae</taxon>
        <taxon>Glomerellales</taxon>
        <taxon>Glomerellaceae</taxon>
        <taxon>Colletotrichum</taxon>
    </lineage>
</organism>
<feature type="compositionally biased region" description="Basic and acidic residues" evidence="1">
    <location>
        <begin position="1"/>
        <end position="10"/>
    </location>
</feature>
<evidence type="ECO:0000313" key="2">
    <source>
        <dbReference type="EMBL" id="OHF00453.1"/>
    </source>
</evidence>
<keyword evidence="3" id="KW-1185">Reference proteome</keyword>
<sequence>MPTAPEDRSFHFFSSPADSPGPDEPQSTNSLRLAPPRKLPPPATVQTTEYKHTRHLPEFPLHLALLVTVGVNKARNYGSPSSGRGDDKHQSGAMSTSPRIAVLRLWPTSCARVDLGGQAQQQPPP</sequence>
<dbReference type="RefSeq" id="XP_022477596.1">
    <property type="nucleotide sequence ID" value="XM_022615851.1"/>
</dbReference>
<accession>A0A1G4BGL6</accession>
<dbReference type="Proteomes" id="UP000176998">
    <property type="component" value="Unassembled WGS sequence"/>
</dbReference>
<evidence type="ECO:0000313" key="3">
    <source>
        <dbReference type="Proteomes" id="UP000176998"/>
    </source>
</evidence>
<feature type="region of interest" description="Disordered" evidence="1">
    <location>
        <begin position="1"/>
        <end position="45"/>
    </location>
</feature>
<reference evidence="2 3" key="1">
    <citation type="submission" date="2016-09" db="EMBL/GenBank/DDBJ databases">
        <authorList>
            <person name="Capua I."/>
            <person name="De Benedictis P."/>
            <person name="Joannis T."/>
            <person name="Lombin L.H."/>
            <person name="Cattoli G."/>
        </authorList>
    </citation>
    <scope>NUCLEOTIDE SEQUENCE [LARGE SCALE GENOMIC DNA]</scope>
    <source>
        <strain evidence="2 3">IMI 309357</strain>
    </source>
</reference>
<evidence type="ECO:0000256" key="1">
    <source>
        <dbReference type="SAM" id="MobiDB-lite"/>
    </source>
</evidence>
<gene>
    <name evidence="2" type="ORF">CORC01_04203</name>
</gene>
<dbReference type="AlphaFoldDB" id="A0A1G4BGL6"/>
<comment type="caution">
    <text evidence="2">The sequence shown here is derived from an EMBL/GenBank/DDBJ whole genome shotgun (WGS) entry which is preliminary data.</text>
</comment>
<dbReference type="EMBL" id="MJBS01000027">
    <property type="protein sequence ID" value="OHF00453.1"/>
    <property type="molecule type" value="Genomic_DNA"/>
</dbReference>
<name>A0A1G4BGL6_9PEZI</name>
<feature type="region of interest" description="Disordered" evidence="1">
    <location>
        <begin position="74"/>
        <end position="99"/>
    </location>
</feature>
<dbReference type="GeneID" id="34557361"/>
<protein>
    <submittedName>
        <fullName evidence="2">Uncharacterized protein</fullName>
    </submittedName>
</protein>
<proteinExistence type="predicted"/>